<gene>
    <name evidence="2" type="ORF">EDP2_3368</name>
</gene>
<dbReference type="EMBL" id="AXOM01000049">
    <property type="protein sequence ID" value="ESS57069.1"/>
    <property type="molecule type" value="Genomic_DNA"/>
</dbReference>
<evidence type="ECO:0000256" key="1">
    <source>
        <dbReference type="SAM" id="Phobius"/>
    </source>
</evidence>
<feature type="transmembrane region" description="Helical" evidence="1">
    <location>
        <begin position="6"/>
        <end position="24"/>
    </location>
</feature>
<comment type="caution">
    <text evidence="2">The sequence shown here is derived from an EMBL/GenBank/DDBJ whole genome shotgun (WGS) entry which is preliminary data.</text>
</comment>
<evidence type="ECO:0000313" key="3">
    <source>
        <dbReference type="Proteomes" id="UP000017834"/>
    </source>
</evidence>
<keyword evidence="1" id="KW-1133">Transmembrane helix</keyword>
<dbReference type="Proteomes" id="UP000017834">
    <property type="component" value="Unassembled WGS sequence"/>
</dbReference>
<accession>A0ABN0Q4X3</accession>
<organism evidence="2 3">
    <name type="scientific">Enterobacter cloacae S611</name>
    <dbReference type="NCBI Taxonomy" id="1399146"/>
    <lineage>
        <taxon>Bacteria</taxon>
        <taxon>Pseudomonadati</taxon>
        <taxon>Pseudomonadota</taxon>
        <taxon>Gammaproteobacteria</taxon>
        <taxon>Enterobacterales</taxon>
        <taxon>Enterobacteriaceae</taxon>
        <taxon>Enterobacter</taxon>
        <taxon>Enterobacter cloacae complex</taxon>
    </lineage>
</organism>
<keyword evidence="1" id="KW-0472">Membrane</keyword>
<keyword evidence="1" id="KW-0812">Transmembrane</keyword>
<keyword evidence="3" id="KW-1185">Reference proteome</keyword>
<protein>
    <submittedName>
        <fullName evidence="2">Membrane protein</fullName>
    </submittedName>
</protein>
<proteinExistence type="predicted"/>
<reference evidence="2 3" key="1">
    <citation type="journal article" date="2014" name="Genome Announc.">
        <title>Draft Genome Sequence of Enterobacter cloacae Strain S611.</title>
        <authorList>
            <person name="Wang D."/>
            <person name="Han C.S."/>
            <person name="Dichosa A.E."/>
            <person name="Gleasner C.D."/>
            <person name="Johnson S.L."/>
            <person name="Daligault H.E."/>
            <person name="Davenport K.W."/>
            <person name="Li P.E."/>
            <person name="Pierson E.A."/>
            <person name="Pierson L.S.III."/>
        </authorList>
    </citation>
    <scope>NUCLEOTIDE SEQUENCE [LARGE SCALE GENOMIC DNA]</scope>
    <source>
        <strain evidence="2 3">S611</strain>
    </source>
</reference>
<name>A0ABN0Q4X3_ENTCL</name>
<sequence>MFDFLAIGSVFIFYQLLRMVLFNINDRYEIIY</sequence>
<evidence type="ECO:0000313" key="2">
    <source>
        <dbReference type="EMBL" id="ESS57069.1"/>
    </source>
</evidence>